<evidence type="ECO:0000313" key="2">
    <source>
        <dbReference type="Proteomes" id="UP001169242"/>
    </source>
</evidence>
<accession>A0AA42DME1</accession>
<protein>
    <submittedName>
        <fullName evidence="1">Uncharacterized protein</fullName>
    </submittedName>
</protein>
<proteinExistence type="predicted"/>
<reference evidence="1" key="1">
    <citation type="journal article" date="2023" name="Int. J. Syst. Evol. Microbiol.">
        <title>&lt;i&gt;Holtiella tumoricola&lt;/i&gt; gen. nov. sp. nov., isolated from a human clinical sample.</title>
        <authorList>
            <person name="Allen-Vercoe E."/>
            <person name="Daigneault M.C."/>
            <person name="Vancuren S.J."/>
            <person name="Cochrane K."/>
            <person name="O'Neal L.L."/>
            <person name="Sankaranarayanan K."/>
            <person name="Lawson P.A."/>
        </authorList>
    </citation>
    <scope>NUCLEOTIDE SEQUENCE</scope>
    <source>
        <strain evidence="1">CC70A</strain>
    </source>
</reference>
<comment type="caution">
    <text evidence="1">The sequence shown here is derived from an EMBL/GenBank/DDBJ whole genome shotgun (WGS) entry which is preliminary data.</text>
</comment>
<dbReference type="AlphaFoldDB" id="A0AA42DME1"/>
<evidence type="ECO:0000313" key="1">
    <source>
        <dbReference type="EMBL" id="MDA3731655.1"/>
    </source>
</evidence>
<name>A0AA42DME1_9FIRM</name>
<keyword evidence="2" id="KW-1185">Reference proteome</keyword>
<dbReference type="Proteomes" id="UP001169242">
    <property type="component" value="Unassembled WGS sequence"/>
</dbReference>
<dbReference type="RefSeq" id="WP_271012017.1">
    <property type="nucleotide sequence ID" value="NZ_JAQIFT010000040.1"/>
</dbReference>
<dbReference type="EMBL" id="JAQIFT010000040">
    <property type="protein sequence ID" value="MDA3731655.1"/>
    <property type="molecule type" value="Genomic_DNA"/>
</dbReference>
<gene>
    <name evidence="1" type="ORF">PBV87_09220</name>
</gene>
<organism evidence="1 2">
    <name type="scientific">Holtiella tumoricola</name>
    <dbReference type="NCBI Taxonomy" id="3018743"/>
    <lineage>
        <taxon>Bacteria</taxon>
        <taxon>Bacillati</taxon>
        <taxon>Bacillota</taxon>
        <taxon>Clostridia</taxon>
        <taxon>Lachnospirales</taxon>
        <taxon>Cellulosilyticaceae</taxon>
        <taxon>Holtiella</taxon>
    </lineage>
</organism>
<sequence length="96" mass="11289">MTLSEINKQIVELKKIRDILLIPIVNEQHFIFRAYIETESLERTRKLVTEANIRKEDGNKYQVNDISVFISKECICVDKVTQEVARAILKRNSIKR</sequence>